<accession>A0A126T8E7</accession>
<sequence length="95" mass="10403">MMRHSGMDCRNLEAKDGDGLKFGVAIATAYFEVGSRPDSRDTFATETILGFHPSGPPIGCSNSLQANLCLSKEKYPKKRHPDAAFILRAEAFQRG</sequence>
<name>A0A126T8E7_9GAMM</name>
<reference evidence="1 2" key="1">
    <citation type="journal article" date="2015" name="Environ. Microbiol.">
        <title>Methane oxidation coupled to nitrate reduction under hypoxia by the Gammaproteobacterium Methylomonas denitrificans, sp. nov. type strain FJG1.</title>
        <authorList>
            <person name="Kits K.D."/>
            <person name="Klotz M.G."/>
            <person name="Stein L.Y."/>
        </authorList>
    </citation>
    <scope>NUCLEOTIDE SEQUENCE [LARGE SCALE GENOMIC DNA]</scope>
    <source>
        <strain evidence="1 2">FJG1</strain>
    </source>
</reference>
<dbReference type="RefSeq" id="WP_036272787.1">
    <property type="nucleotide sequence ID" value="NZ_CP014476.1"/>
</dbReference>
<dbReference type="STRING" id="1538553.JT25_018025"/>
<keyword evidence="2" id="KW-1185">Reference proteome</keyword>
<dbReference type="AlphaFoldDB" id="A0A126T8E7"/>
<dbReference type="KEGG" id="mdn:JT25_018025"/>
<dbReference type="EMBL" id="CP014476">
    <property type="protein sequence ID" value="AMK78363.1"/>
    <property type="molecule type" value="Genomic_DNA"/>
</dbReference>
<dbReference type="Proteomes" id="UP000030512">
    <property type="component" value="Chromosome"/>
</dbReference>
<evidence type="ECO:0000313" key="2">
    <source>
        <dbReference type="Proteomes" id="UP000030512"/>
    </source>
</evidence>
<protein>
    <submittedName>
        <fullName evidence="1">Uncharacterized protein</fullName>
    </submittedName>
</protein>
<gene>
    <name evidence="1" type="ORF">JT25_018025</name>
</gene>
<organism evidence="1 2">
    <name type="scientific">Methylomonas denitrificans</name>
    <dbReference type="NCBI Taxonomy" id="1538553"/>
    <lineage>
        <taxon>Bacteria</taxon>
        <taxon>Pseudomonadati</taxon>
        <taxon>Pseudomonadota</taxon>
        <taxon>Gammaproteobacteria</taxon>
        <taxon>Methylococcales</taxon>
        <taxon>Methylococcaceae</taxon>
        <taxon>Methylomonas</taxon>
    </lineage>
</organism>
<evidence type="ECO:0000313" key="1">
    <source>
        <dbReference type="EMBL" id="AMK78363.1"/>
    </source>
</evidence>
<proteinExistence type="predicted"/>